<keyword evidence="3 6" id="KW-0812">Transmembrane</keyword>
<accession>A0A3M7P9K7</accession>
<dbReference type="EMBL" id="REGN01012454">
    <property type="protein sequence ID" value="RMZ95393.1"/>
    <property type="molecule type" value="Genomic_DNA"/>
</dbReference>
<evidence type="ECO:0000256" key="1">
    <source>
        <dbReference type="ARBA" id="ARBA00004141"/>
    </source>
</evidence>
<name>A0A3M7P9K7_BRAPC</name>
<dbReference type="GO" id="GO:0008250">
    <property type="term" value="C:oligosaccharyltransferase complex"/>
    <property type="evidence" value="ECO:0007669"/>
    <property type="project" value="UniProtKB-UniRule"/>
</dbReference>
<evidence type="ECO:0000313" key="7">
    <source>
        <dbReference type="EMBL" id="RMZ95394.1"/>
    </source>
</evidence>
<reference evidence="7 8" key="1">
    <citation type="journal article" date="2018" name="Sci. Rep.">
        <title>Genomic signatures of local adaptation to the degree of environmental predictability in rotifers.</title>
        <authorList>
            <person name="Franch-Gras L."/>
            <person name="Hahn C."/>
            <person name="Garcia-Roger E.M."/>
            <person name="Carmona M.J."/>
            <person name="Serra M."/>
            <person name="Gomez A."/>
        </authorList>
    </citation>
    <scope>NUCLEOTIDE SEQUENCE [LARGE SCALE GENOMIC DNA]</scope>
    <source>
        <strain evidence="7">HYR1</strain>
    </source>
</reference>
<comment type="subunit">
    <text evidence="6">Component of the oligosaccharyltransferase (OST) complex.</text>
</comment>
<dbReference type="Pfam" id="PF04756">
    <property type="entry name" value="OST3_OST6"/>
    <property type="match status" value="1"/>
</dbReference>
<evidence type="ECO:0000256" key="3">
    <source>
        <dbReference type="ARBA" id="ARBA00022692"/>
    </source>
</evidence>
<dbReference type="PANTHER" id="PTHR13160:SF4">
    <property type="entry name" value="OLIGOSACCHARYLTRANSFERASE COMPLEX SUBUNIT OSTC"/>
    <property type="match status" value="1"/>
</dbReference>
<feature type="transmembrane region" description="Helical" evidence="6">
    <location>
        <begin position="83"/>
        <end position="104"/>
    </location>
</feature>
<evidence type="ECO:0000313" key="8">
    <source>
        <dbReference type="Proteomes" id="UP000276133"/>
    </source>
</evidence>
<gene>
    <name evidence="7" type="ORF">BpHYR1_040694</name>
</gene>
<keyword evidence="7" id="KW-0808">Transferase</keyword>
<proteinExistence type="inferred from homology"/>
<dbReference type="GO" id="GO:0016757">
    <property type="term" value="F:glycosyltransferase activity"/>
    <property type="evidence" value="ECO:0007669"/>
    <property type="project" value="UniProtKB-KW"/>
</dbReference>
<dbReference type="InterPro" id="IPR021149">
    <property type="entry name" value="OligosaccharylTrfase_OST3/OST6"/>
</dbReference>
<evidence type="ECO:0000256" key="5">
    <source>
        <dbReference type="ARBA" id="ARBA00023136"/>
    </source>
</evidence>
<comment type="similarity">
    <text evidence="2 6">Belongs to the OSTC family.</text>
</comment>
<comment type="caution">
    <text evidence="7">The sequence shown here is derived from an EMBL/GenBank/DDBJ whole genome shotgun (WGS) entry which is preliminary data.</text>
</comment>
<feature type="transmembrane region" description="Helical" evidence="6">
    <location>
        <begin position="116"/>
        <end position="139"/>
    </location>
</feature>
<keyword evidence="5 6" id="KW-0472">Membrane</keyword>
<feature type="transmembrane region" description="Helical" evidence="6">
    <location>
        <begin position="30"/>
        <end position="50"/>
    </location>
</feature>
<dbReference type="InterPro" id="IPR042416">
    <property type="entry name" value="OSTC"/>
</dbReference>
<dbReference type="PANTHER" id="PTHR13160">
    <property type="entry name" value="OLIGOSACCHARYLTRANSFERASE COMPLEX SUBUNIT OSTC"/>
    <property type="match status" value="1"/>
</dbReference>
<dbReference type="EMBL" id="REGN01012454">
    <property type="protein sequence ID" value="RMZ95394.1"/>
    <property type="molecule type" value="Genomic_DNA"/>
</dbReference>
<protein>
    <recommendedName>
        <fullName evidence="6">Oligosaccharyltransferase complex subunit</fullName>
    </recommendedName>
</protein>
<keyword evidence="8" id="KW-1185">Reference proteome</keyword>
<evidence type="ECO:0000256" key="2">
    <source>
        <dbReference type="ARBA" id="ARBA00009376"/>
    </source>
</evidence>
<evidence type="ECO:0000256" key="4">
    <source>
        <dbReference type="ARBA" id="ARBA00022989"/>
    </source>
</evidence>
<dbReference type="AlphaFoldDB" id="A0A3M7P9K7"/>
<organism evidence="7 8">
    <name type="scientific">Brachionus plicatilis</name>
    <name type="common">Marine rotifer</name>
    <name type="synonym">Brachionus muelleri</name>
    <dbReference type="NCBI Taxonomy" id="10195"/>
    <lineage>
        <taxon>Eukaryota</taxon>
        <taxon>Metazoa</taxon>
        <taxon>Spiralia</taxon>
        <taxon>Gnathifera</taxon>
        <taxon>Rotifera</taxon>
        <taxon>Eurotatoria</taxon>
        <taxon>Monogononta</taxon>
        <taxon>Pseudotrocha</taxon>
        <taxon>Ploima</taxon>
        <taxon>Brachionidae</taxon>
        <taxon>Brachionus</taxon>
    </lineage>
</organism>
<comment type="function">
    <text evidence="6">Specific component of the STT3A-containing form of the oligosaccharyl transferase (OST) complex that catalyzes the initial transfer of a defined glycan (Glc(3)Man(9)GlcNAc(2) in eukaryotes) from the lipid carrier dolichol-pyrophosphate to an asparagine residue within an Asn-X-Ser/Thr consensus motif in nascent polypeptide chains, the first step in protein N-glycosylation. N-glycosylation occurs cotranslationally and the complex associates with the Sec61 complex at the channel-forming translocon complex that mediates protein translocation across the endoplasmic reticulum (ER). All subunits are required for a maximal enzyme activity.</text>
</comment>
<sequence>MECAFRSLFNVLECPDLRLKRPAWFKQPSAMTVFFILLGSYFLVTGGVIYDVIVEPPSIGSTTDHMGRSKPVAFMQWRINGQYIMEGLASSFLFTMGAVGFIILDKTNIGLMPKLNRIIMISIGSACILLSFFTLRIFMKIKMPSYMN</sequence>
<evidence type="ECO:0000256" key="6">
    <source>
        <dbReference type="RuleBase" id="RU366060"/>
    </source>
</evidence>
<dbReference type="STRING" id="10195.A0A3M7P9K7"/>
<dbReference type="Proteomes" id="UP000276133">
    <property type="component" value="Unassembled WGS sequence"/>
</dbReference>
<dbReference type="OrthoDB" id="10256333at2759"/>
<keyword evidence="7" id="KW-0328">Glycosyltransferase</keyword>
<keyword evidence="4 6" id="KW-1133">Transmembrane helix</keyword>
<comment type="subcellular location">
    <subcellularLocation>
        <location evidence="1 6">Membrane</location>
        <topology evidence="1 6">Multi-pass membrane protein</topology>
    </subcellularLocation>
</comment>